<gene>
    <name evidence="3" type="ORF">EDD57_1277</name>
</gene>
<dbReference type="PROSITE" id="PS51257">
    <property type="entry name" value="PROKAR_LIPOPROTEIN"/>
    <property type="match status" value="1"/>
</dbReference>
<proteinExistence type="predicted"/>
<dbReference type="Proteomes" id="UP000294746">
    <property type="component" value="Unassembled WGS sequence"/>
</dbReference>
<dbReference type="Pfam" id="PF14172">
    <property type="entry name" value="DUF4309"/>
    <property type="match status" value="1"/>
</dbReference>
<keyword evidence="4" id="KW-1185">Reference proteome</keyword>
<evidence type="ECO:0000256" key="1">
    <source>
        <dbReference type="SAM" id="MobiDB-lite"/>
    </source>
</evidence>
<feature type="region of interest" description="Disordered" evidence="1">
    <location>
        <begin position="28"/>
        <end position="51"/>
    </location>
</feature>
<feature type="chain" id="PRO_5039390847" evidence="2">
    <location>
        <begin position="30"/>
        <end position="188"/>
    </location>
</feature>
<accession>A0A4R2RPM2</accession>
<feature type="compositionally biased region" description="Low complexity" evidence="1">
    <location>
        <begin position="28"/>
        <end position="46"/>
    </location>
</feature>
<dbReference type="EMBL" id="SLXV01000027">
    <property type="protein sequence ID" value="TCP66072.1"/>
    <property type="molecule type" value="Genomic_DNA"/>
</dbReference>
<keyword evidence="2" id="KW-0732">Signal</keyword>
<evidence type="ECO:0000256" key="2">
    <source>
        <dbReference type="SAM" id="SignalP"/>
    </source>
</evidence>
<sequence length="188" mass="21134">MNRKLFSPTIKIMGVVSAFFLLTACTSTKTESSPSPTQPEASQPSSKDPITSPLIDKLVISAEQGRITEPFQAKLGARKQDIESALGKPQADSSHDDYYSYDLKTHHVYFTFQQDKVSSIMYRWNQGSSSIQYQDVVNKLGETSRIIKGRGMINLTYTIKSSTVTFVFPMHKNQNEQKLTQYSIHTTP</sequence>
<dbReference type="RefSeq" id="WP_131849161.1">
    <property type="nucleotide sequence ID" value="NZ_SLXV01000027.1"/>
</dbReference>
<feature type="signal peptide" evidence="2">
    <location>
        <begin position="1"/>
        <end position="29"/>
    </location>
</feature>
<dbReference type="InterPro" id="IPR025453">
    <property type="entry name" value="DUF4309"/>
</dbReference>
<evidence type="ECO:0000313" key="3">
    <source>
        <dbReference type="EMBL" id="TCP66072.1"/>
    </source>
</evidence>
<dbReference type="AlphaFoldDB" id="A0A4R2RPM2"/>
<protein>
    <submittedName>
        <fullName evidence="3">Uncharacterized protein DUF4309</fullName>
    </submittedName>
</protein>
<organism evidence="3 4">
    <name type="scientific">Baia soyae</name>
    <dbReference type="NCBI Taxonomy" id="1544746"/>
    <lineage>
        <taxon>Bacteria</taxon>
        <taxon>Bacillati</taxon>
        <taxon>Bacillota</taxon>
        <taxon>Bacilli</taxon>
        <taxon>Bacillales</taxon>
        <taxon>Thermoactinomycetaceae</taxon>
        <taxon>Baia</taxon>
    </lineage>
</organism>
<name>A0A4R2RPM2_9BACL</name>
<evidence type="ECO:0000313" key="4">
    <source>
        <dbReference type="Proteomes" id="UP000294746"/>
    </source>
</evidence>
<comment type="caution">
    <text evidence="3">The sequence shown here is derived from an EMBL/GenBank/DDBJ whole genome shotgun (WGS) entry which is preliminary data.</text>
</comment>
<dbReference type="OrthoDB" id="2988065at2"/>
<reference evidence="3 4" key="1">
    <citation type="submission" date="2019-03" db="EMBL/GenBank/DDBJ databases">
        <title>Genomic Encyclopedia of Type Strains, Phase IV (KMG-IV): sequencing the most valuable type-strain genomes for metagenomic binning, comparative biology and taxonomic classification.</title>
        <authorList>
            <person name="Goeker M."/>
        </authorList>
    </citation>
    <scope>NUCLEOTIDE SEQUENCE [LARGE SCALE GENOMIC DNA]</scope>
    <source>
        <strain evidence="3 4">DSM 46831</strain>
    </source>
</reference>